<dbReference type="AlphaFoldDB" id="A0A523Y1L5"/>
<dbReference type="Gene3D" id="1.10.357.10">
    <property type="entry name" value="Tetracycline Repressor, domain 2"/>
    <property type="match status" value="1"/>
</dbReference>
<keyword evidence="3" id="KW-0804">Transcription</keyword>
<evidence type="ECO:0000256" key="2">
    <source>
        <dbReference type="ARBA" id="ARBA00023125"/>
    </source>
</evidence>
<dbReference type="SUPFAM" id="SSF46689">
    <property type="entry name" value="Homeodomain-like"/>
    <property type="match status" value="1"/>
</dbReference>
<dbReference type="InterPro" id="IPR023772">
    <property type="entry name" value="DNA-bd_HTH_TetR-type_CS"/>
</dbReference>
<dbReference type="SUPFAM" id="SSF48498">
    <property type="entry name" value="Tetracyclin repressor-like, C-terminal domain"/>
    <property type="match status" value="1"/>
</dbReference>
<name>A0A523Y1L5_UNCAE</name>
<proteinExistence type="predicted"/>
<dbReference type="InterPro" id="IPR001647">
    <property type="entry name" value="HTH_TetR"/>
</dbReference>
<dbReference type="InterPro" id="IPR041490">
    <property type="entry name" value="KstR2_TetR_C"/>
</dbReference>
<reference evidence="6 7" key="1">
    <citation type="submission" date="2019-03" db="EMBL/GenBank/DDBJ databases">
        <title>Metabolic potential of uncultured bacteria and archaea associated with petroleum seepage in deep-sea sediments.</title>
        <authorList>
            <person name="Dong X."/>
            <person name="Hubert C."/>
        </authorList>
    </citation>
    <scope>NUCLEOTIDE SEQUENCE [LARGE SCALE GENOMIC DNA]</scope>
    <source>
        <strain evidence="6">E29_bin25</strain>
    </source>
</reference>
<keyword evidence="2 4" id="KW-0238">DNA-binding</keyword>
<dbReference type="Gene3D" id="1.10.10.60">
    <property type="entry name" value="Homeodomain-like"/>
    <property type="match status" value="1"/>
</dbReference>
<dbReference type="GO" id="GO:0003677">
    <property type="term" value="F:DNA binding"/>
    <property type="evidence" value="ECO:0007669"/>
    <property type="project" value="UniProtKB-UniRule"/>
</dbReference>
<dbReference type="Pfam" id="PF00440">
    <property type="entry name" value="TetR_N"/>
    <property type="match status" value="1"/>
</dbReference>
<accession>A0A523Y1L5</accession>
<evidence type="ECO:0000313" key="7">
    <source>
        <dbReference type="Proteomes" id="UP000315669"/>
    </source>
</evidence>
<dbReference type="EMBL" id="SOII01000129">
    <property type="protein sequence ID" value="TET85424.1"/>
    <property type="molecule type" value="Genomic_DNA"/>
</dbReference>
<dbReference type="PROSITE" id="PS50977">
    <property type="entry name" value="HTH_TETR_2"/>
    <property type="match status" value="1"/>
</dbReference>
<sequence length="242" mass="28153">IIMTEQSDNLSRLLQDFVLRNDNIECTSLNTYDLSQSMKVKEMNKRKMGQRDHLTQVLQAAEKLFAKRGFYPTTIDDIAKEAKLAKGTIYLYFDSKEDLFFSAIERKLDALLSKIEKAVKEPGSAWQRINTTIGIHLKFMEENKDFFKIMQSFSEQLREKLEKELKGRVVEKQSRYIKILTRLIQRAINEGEVKPLEARKLAVILMGIVHSLTVYWVSQKERGSLFQDASLIREVFSHGVER</sequence>
<organism evidence="6 7">
    <name type="scientific">Aerophobetes bacterium</name>
    <dbReference type="NCBI Taxonomy" id="2030807"/>
    <lineage>
        <taxon>Bacteria</taxon>
        <taxon>Candidatus Aerophobota</taxon>
    </lineage>
</organism>
<dbReference type="PANTHER" id="PTHR43479">
    <property type="entry name" value="ACREF/ENVCD OPERON REPRESSOR-RELATED"/>
    <property type="match status" value="1"/>
</dbReference>
<dbReference type="PANTHER" id="PTHR43479:SF11">
    <property type="entry name" value="ACREF_ENVCD OPERON REPRESSOR-RELATED"/>
    <property type="match status" value="1"/>
</dbReference>
<evidence type="ECO:0000256" key="4">
    <source>
        <dbReference type="PROSITE-ProRule" id="PRU00335"/>
    </source>
</evidence>
<dbReference type="Pfam" id="PF17932">
    <property type="entry name" value="TetR_C_24"/>
    <property type="match status" value="1"/>
</dbReference>
<protein>
    <submittedName>
        <fullName evidence="6">TetR/AcrR family transcriptional regulator</fullName>
    </submittedName>
</protein>
<dbReference type="InterPro" id="IPR036271">
    <property type="entry name" value="Tet_transcr_reg_TetR-rel_C_sf"/>
</dbReference>
<dbReference type="Proteomes" id="UP000315669">
    <property type="component" value="Unassembled WGS sequence"/>
</dbReference>
<evidence type="ECO:0000256" key="3">
    <source>
        <dbReference type="ARBA" id="ARBA00023163"/>
    </source>
</evidence>
<keyword evidence="1" id="KW-0805">Transcription regulation</keyword>
<feature type="DNA-binding region" description="H-T-H motif" evidence="4">
    <location>
        <begin position="74"/>
        <end position="93"/>
    </location>
</feature>
<evidence type="ECO:0000313" key="6">
    <source>
        <dbReference type="EMBL" id="TET85424.1"/>
    </source>
</evidence>
<evidence type="ECO:0000256" key="1">
    <source>
        <dbReference type="ARBA" id="ARBA00023015"/>
    </source>
</evidence>
<dbReference type="InterPro" id="IPR050624">
    <property type="entry name" value="HTH-type_Tx_Regulator"/>
</dbReference>
<evidence type="ECO:0000259" key="5">
    <source>
        <dbReference type="PROSITE" id="PS50977"/>
    </source>
</evidence>
<dbReference type="PRINTS" id="PR00455">
    <property type="entry name" value="HTHTETR"/>
</dbReference>
<gene>
    <name evidence="6" type="ORF">E3J32_01745</name>
</gene>
<dbReference type="PROSITE" id="PS01081">
    <property type="entry name" value="HTH_TETR_1"/>
    <property type="match status" value="1"/>
</dbReference>
<feature type="domain" description="HTH tetR-type" evidence="5">
    <location>
        <begin position="51"/>
        <end position="111"/>
    </location>
</feature>
<comment type="caution">
    <text evidence="6">The sequence shown here is derived from an EMBL/GenBank/DDBJ whole genome shotgun (WGS) entry which is preliminary data.</text>
</comment>
<dbReference type="InterPro" id="IPR009057">
    <property type="entry name" value="Homeodomain-like_sf"/>
</dbReference>
<dbReference type="FunFam" id="1.10.10.60:FF:000141">
    <property type="entry name" value="TetR family transcriptional regulator"/>
    <property type="match status" value="1"/>
</dbReference>
<feature type="non-terminal residue" evidence="6">
    <location>
        <position position="1"/>
    </location>
</feature>